<dbReference type="AlphaFoldDB" id="A0A7M7HEH2"/>
<feature type="coiled-coil region" evidence="1">
    <location>
        <begin position="149"/>
        <end position="271"/>
    </location>
</feature>
<accession>A0A7M7HEH2</accession>
<dbReference type="CTD" id="160857"/>
<dbReference type="OMA" id="FMTELYE"/>
<dbReference type="EnsemblMetazoa" id="XM_011670011">
    <property type="protein sequence ID" value="XP_011668313"/>
    <property type="gene ID" value="LOC762989"/>
</dbReference>
<dbReference type="InParanoid" id="A0A7M7HEH2"/>
<name>A0A7M7HEH2_STRPU</name>
<evidence type="ECO:0000313" key="2">
    <source>
        <dbReference type="EnsemblMetazoa" id="XP_011668313"/>
    </source>
</evidence>
<proteinExistence type="predicted"/>
<evidence type="ECO:0000256" key="1">
    <source>
        <dbReference type="SAM" id="Coils"/>
    </source>
</evidence>
<evidence type="ECO:0000313" key="3">
    <source>
        <dbReference type="Proteomes" id="UP000007110"/>
    </source>
</evidence>
<protein>
    <submittedName>
        <fullName evidence="2">Uncharacterized protein</fullName>
    </submittedName>
</protein>
<reference evidence="3" key="1">
    <citation type="submission" date="2015-02" db="EMBL/GenBank/DDBJ databases">
        <title>Genome sequencing for Strongylocentrotus purpuratus.</title>
        <authorList>
            <person name="Murali S."/>
            <person name="Liu Y."/>
            <person name="Vee V."/>
            <person name="English A."/>
            <person name="Wang M."/>
            <person name="Skinner E."/>
            <person name="Han Y."/>
            <person name="Muzny D.M."/>
            <person name="Worley K.C."/>
            <person name="Gibbs R.A."/>
        </authorList>
    </citation>
    <scope>NUCLEOTIDE SEQUENCE</scope>
</reference>
<feature type="coiled-coil region" evidence="1">
    <location>
        <begin position="40"/>
        <end position="67"/>
    </location>
</feature>
<dbReference type="GeneID" id="762989"/>
<keyword evidence="1" id="KW-0175">Coiled coil</keyword>
<sequence>MDYSLDAFQPPGANDCYQPDSLPEAVESVSKAQKQQASEIEQHQQIFTTLQEELLKAMQQVVSLKAEMRECIRKICLAQEVHANKRSHTKELQEVIHSTVLENVSLKQLIVRAEEDGSRESRMYQVYKDKMAKRSQSILELEADSPHQIELAEQTKVQEDMEKKRAELKAEVEMDPESGELLAKRRLEGELHQQQIIKTELQQKLNKLQQEVSKETSKQAGIQQDIDVLQKRNKAQLTRLKCQLKEAQLRNWQWSQEAEQLDAQLELLKENDTSTLQED</sequence>
<keyword evidence="3" id="KW-1185">Reference proteome</keyword>
<dbReference type="Proteomes" id="UP000007110">
    <property type="component" value="Unassembled WGS sequence"/>
</dbReference>
<organism evidence="2 3">
    <name type="scientific">Strongylocentrotus purpuratus</name>
    <name type="common">Purple sea urchin</name>
    <dbReference type="NCBI Taxonomy" id="7668"/>
    <lineage>
        <taxon>Eukaryota</taxon>
        <taxon>Metazoa</taxon>
        <taxon>Echinodermata</taxon>
        <taxon>Eleutherozoa</taxon>
        <taxon>Echinozoa</taxon>
        <taxon>Echinoidea</taxon>
        <taxon>Euechinoidea</taxon>
        <taxon>Echinacea</taxon>
        <taxon>Camarodonta</taxon>
        <taxon>Echinidea</taxon>
        <taxon>Strongylocentrotidae</taxon>
        <taxon>Strongylocentrotus</taxon>
    </lineage>
</organism>
<dbReference type="RefSeq" id="XP_011668313.2">
    <property type="nucleotide sequence ID" value="XM_011670011.2"/>
</dbReference>
<dbReference type="KEGG" id="spu:762989"/>
<reference evidence="2" key="2">
    <citation type="submission" date="2021-01" db="UniProtKB">
        <authorList>
            <consortium name="EnsemblMetazoa"/>
        </authorList>
    </citation>
    <scope>IDENTIFICATION</scope>
</reference>
<dbReference type="OrthoDB" id="6288024at2759"/>